<evidence type="ECO:0000256" key="1">
    <source>
        <dbReference type="SAM" id="MobiDB-lite"/>
    </source>
</evidence>
<protein>
    <submittedName>
        <fullName evidence="2">Uncharacterized protein</fullName>
    </submittedName>
</protein>
<reference evidence="2 3" key="1">
    <citation type="submission" date="2024-10" db="EMBL/GenBank/DDBJ databases">
        <title>Updated reference genomes for cyclostephanoid diatoms.</title>
        <authorList>
            <person name="Roberts W.R."/>
            <person name="Alverson A.J."/>
        </authorList>
    </citation>
    <scope>NUCLEOTIDE SEQUENCE [LARGE SCALE GENOMIC DNA]</scope>
    <source>
        <strain evidence="2 3">AJA232-27</strain>
    </source>
</reference>
<dbReference type="EMBL" id="JALLBG020000089">
    <property type="protein sequence ID" value="KAL3765993.1"/>
    <property type="molecule type" value="Genomic_DNA"/>
</dbReference>
<evidence type="ECO:0000313" key="3">
    <source>
        <dbReference type="Proteomes" id="UP001530293"/>
    </source>
</evidence>
<gene>
    <name evidence="2" type="ORF">ACHAWU_002708</name>
</gene>
<feature type="compositionally biased region" description="Low complexity" evidence="1">
    <location>
        <begin position="183"/>
        <end position="199"/>
    </location>
</feature>
<feature type="region of interest" description="Disordered" evidence="1">
    <location>
        <begin position="1"/>
        <end position="40"/>
    </location>
</feature>
<dbReference type="Proteomes" id="UP001530293">
    <property type="component" value="Unassembled WGS sequence"/>
</dbReference>
<proteinExistence type="predicted"/>
<feature type="compositionally biased region" description="Polar residues" evidence="1">
    <location>
        <begin position="223"/>
        <end position="237"/>
    </location>
</feature>
<comment type="caution">
    <text evidence="2">The sequence shown here is derived from an EMBL/GenBank/DDBJ whole genome shotgun (WGS) entry which is preliminary data.</text>
</comment>
<evidence type="ECO:0000313" key="2">
    <source>
        <dbReference type="EMBL" id="KAL3765993.1"/>
    </source>
</evidence>
<feature type="compositionally biased region" description="Basic and acidic residues" evidence="1">
    <location>
        <begin position="1"/>
        <end position="19"/>
    </location>
</feature>
<sequence>MPPHIEIESHNHHHDDWRRSQQSSGGGGGRSNSSSSSSSSSIIIEYSSPLFRDHHDDRTFLAGASSSSCRLDRRVCNPNYNEGKESLELDGDAPVGSQQQQQPATKQPQEAALPVSRIAAIIGPESAYYAKACPNNEEGFVRRLSAPSTSSSVTSTMPTPLPARTSSSASVVGAEPATPPSSPSSTSTSLSSTPSSSSTCCNEKGRMEKSNKSVFSRLRKYIGSSSRVKNKATQNRKVSPPPTQQLERNII</sequence>
<feature type="region of interest" description="Disordered" evidence="1">
    <location>
        <begin position="143"/>
        <end position="251"/>
    </location>
</feature>
<feature type="compositionally biased region" description="Low complexity" evidence="1">
    <location>
        <begin position="145"/>
        <end position="158"/>
    </location>
</feature>
<feature type="compositionally biased region" description="Low complexity" evidence="1">
    <location>
        <begin position="98"/>
        <end position="112"/>
    </location>
</feature>
<organism evidence="2 3">
    <name type="scientific">Discostella pseudostelligera</name>
    <dbReference type="NCBI Taxonomy" id="259834"/>
    <lineage>
        <taxon>Eukaryota</taxon>
        <taxon>Sar</taxon>
        <taxon>Stramenopiles</taxon>
        <taxon>Ochrophyta</taxon>
        <taxon>Bacillariophyta</taxon>
        <taxon>Coscinodiscophyceae</taxon>
        <taxon>Thalassiosirophycidae</taxon>
        <taxon>Stephanodiscales</taxon>
        <taxon>Stephanodiscaceae</taxon>
        <taxon>Discostella</taxon>
    </lineage>
</organism>
<accession>A0ABD3MQ02</accession>
<feature type="compositionally biased region" description="Low complexity" evidence="1">
    <location>
        <begin position="31"/>
        <end position="40"/>
    </location>
</feature>
<name>A0ABD3MQ02_9STRA</name>
<feature type="region of interest" description="Disordered" evidence="1">
    <location>
        <begin position="72"/>
        <end position="114"/>
    </location>
</feature>
<keyword evidence="3" id="KW-1185">Reference proteome</keyword>
<dbReference type="AlphaFoldDB" id="A0ABD3MQ02"/>